<sequence>MENRRKIGTNYERLAGKYLEAHGYQIIEYNFKCNAGEIDIIAKDQEYLVFCEVKYRRTARAGYPMEAVSLAKRRRISKCAQYYVYKNQWHEMPCRFDVVGILGTEVQLLKNAFDFVE</sequence>
<evidence type="ECO:0000256" key="2">
    <source>
        <dbReference type="HAMAP-Rule" id="MF_00048"/>
    </source>
</evidence>
<dbReference type="GO" id="GO:0003676">
    <property type="term" value="F:nucleic acid binding"/>
    <property type="evidence" value="ECO:0007669"/>
    <property type="project" value="InterPro"/>
</dbReference>
<accession>A0A6N2TA12</accession>
<evidence type="ECO:0000256" key="1">
    <source>
        <dbReference type="ARBA" id="ARBA00006738"/>
    </source>
</evidence>
<dbReference type="SUPFAM" id="SSF52980">
    <property type="entry name" value="Restriction endonuclease-like"/>
    <property type="match status" value="1"/>
</dbReference>
<dbReference type="NCBIfam" id="NF009150">
    <property type="entry name" value="PRK12497.1-3"/>
    <property type="match status" value="1"/>
</dbReference>
<dbReference type="HAMAP" id="MF_00048">
    <property type="entry name" value="UPF0102"/>
    <property type="match status" value="1"/>
</dbReference>
<organism evidence="3">
    <name type="scientific">[Clostridium] nexile</name>
    <dbReference type="NCBI Taxonomy" id="29361"/>
    <lineage>
        <taxon>Bacteria</taxon>
        <taxon>Bacillati</taxon>
        <taxon>Bacillota</taxon>
        <taxon>Clostridia</taxon>
        <taxon>Lachnospirales</taxon>
        <taxon>Lachnospiraceae</taxon>
        <taxon>Tyzzerella</taxon>
    </lineage>
</organism>
<evidence type="ECO:0000313" key="3">
    <source>
        <dbReference type="EMBL" id="VYT01639.1"/>
    </source>
</evidence>
<dbReference type="PANTHER" id="PTHR34039:SF1">
    <property type="entry name" value="UPF0102 PROTEIN YRAN"/>
    <property type="match status" value="1"/>
</dbReference>
<dbReference type="CDD" id="cd20736">
    <property type="entry name" value="PoNe_Nuclease"/>
    <property type="match status" value="1"/>
</dbReference>
<gene>
    <name evidence="3" type="ORF">CNLFYP112_01672</name>
</gene>
<dbReference type="NCBIfam" id="TIGR00252">
    <property type="entry name" value="YraN family protein"/>
    <property type="match status" value="1"/>
</dbReference>
<protein>
    <recommendedName>
        <fullName evidence="2">UPF0102 protein CNLFYP112_01672</fullName>
    </recommendedName>
</protein>
<proteinExistence type="inferred from homology"/>
<reference evidence="3" key="1">
    <citation type="submission" date="2019-11" db="EMBL/GenBank/DDBJ databases">
        <authorList>
            <person name="Feng L."/>
        </authorList>
    </citation>
    <scope>NUCLEOTIDE SEQUENCE</scope>
    <source>
        <strain evidence="3">CnexileLFYP112</strain>
    </source>
</reference>
<comment type="similarity">
    <text evidence="1 2">Belongs to the UPF0102 family.</text>
</comment>
<dbReference type="Gene3D" id="3.40.1350.10">
    <property type="match status" value="1"/>
</dbReference>
<dbReference type="InterPro" id="IPR003509">
    <property type="entry name" value="UPF0102_YraN-like"/>
</dbReference>
<dbReference type="Pfam" id="PF02021">
    <property type="entry name" value="UPF0102"/>
    <property type="match status" value="1"/>
</dbReference>
<dbReference type="InterPro" id="IPR011335">
    <property type="entry name" value="Restrct_endonuc-II-like"/>
</dbReference>
<dbReference type="InterPro" id="IPR011856">
    <property type="entry name" value="tRNA_endonuc-like_dom_sf"/>
</dbReference>
<dbReference type="EMBL" id="CACRTG010000011">
    <property type="protein sequence ID" value="VYT01639.1"/>
    <property type="molecule type" value="Genomic_DNA"/>
</dbReference>
<name>A0A6N2TA12_9FIRM</name>
<dbReference type="PANTHER" id="PTHR34039">
    <property type="entry name" value="UPF0102 PROTEIN YRAN"/>
    <property type="match status" value="1"/>
</dbReference>
<dbReference type="AlphaFoldDB" id="A0A6N2TA12"/>